<evidence type="ECO:0000256" key="7">
    <source>
        <dbReference type="ARBA" id="ARBA00022842"/>
    </source>
</evidence>
<dbReference type="EMBL" id="MUMY01000011">
    <property type="protein sequence ID" value="ONM48129.1"/>
    <property type="molecule type" value="Genomic_DNA"/>
</dbReference>
<dbReference type="PANTHER" id="PTHR10457:SF7">
    <property type="entry name" value="GALACTOKINASE-RELATED"/>
    <property type="match status" value="1"/>
</dbReference>
<protein>
    <recommendedName>
        <fullName evidence="10">Galactokinase</fullName>
        <ecNumber evidence="10">2.7.1.6</ecNumber>
    </recommendedName>
</protein>
<dbReference type="InterPro" id="IPR020568">
    <property type="entry name" value="Ribosomal_Su5_D2-typ_SF"/>
</dbReference>
<accession>A0A1W0AUG4</accession>
<dbReference type="NCBIfam" id="TIGR00131">
    <property type="entry name" value="gal_kin"/>
    <property type="match status" value="1"/>
</dbReference>
<keyword evidence="2" id="KW-0808">Transferase</keyword>
<feature type="domain" description="GHMP kinase N-terminal" evidence="11">
    <location>
        <begin position="80"/>
        <end position="160"/>
    </location>
</feature>
<dbReference type="Pfam" id="PF08544">
    <property type="entry name" value="GHMP_kinases_C"/>
    <property type="match status" value="1"/>
</dbReference>
<dbReference type="InterPro" id="IPR006203">
    <property type="entry name" value="GHMP_knse_ATP-bd_CS"/>
</dbReference>
<dbReference type="GO" id="GO:0005524">
    <property type="term" value="F:ATP binding"/>
    <property type="evidence" value="ECO:0007669"/>
    <property type="project" value="UniProtKB-UniRule"/>
</dbReference>
<dbReference type="InterPro" id="IPR013750">
    <property type="entry name" value="GHMP_kinase_C_dom"/>
</dbReference>
<dbReference type="Gene3D" id="3.30.70.890">
    <property type="entry name" value="GHMP kinase, C-terminal domain"/>
    <property type="match status" value="1"/>
</dbReference>
<feature type="domain" description="Galactokinase N-terminal" evidence="13">
    <location>
        <begin position="1"/>
        <end position="37"/>
    </location>
</feature>
<dbReference type="GO" id="GO:0005829">
    <property type="term" value="C:cytosol"/>
    <property type="evidence" value="ECO:0007669"/>
    <property type="project" value="TreeGrafter"/>
</dbReference>
<evidence type="ECO:0000256" key="3">
    <source>
        <dbReference type="ARBA" id="ARBA00022723"/>
    </source>
</evidence>
<dbReference type="Gene3D" id="3.30.230.10">
    <property type="match status" value="1"/>
</dbReference>
<keyword evidence="9" id="KW-0119">Carbohydrate metabolism</keyword>
<comment type="caution">
    <text evidence="14">The sequence shown here is derived from an EMBL/GenBank/DDBJ whole genome shotgun (WGS) entry which is preliminary data.</text>
</comment>
<dbReference type="AlphaFoldDB" id="A0A1W0AUG4"/>
<name>A0A1W0AUG4_9NOCA</name>
<dbReference type="InterPro" id="IPR019539">
    <property type="entry name" value="GalKase_N"/>
</dbReference>
<keyword evidence="15" id="KW-1185">Reference proteome</keyword>
<comment type="similarity">
    <text evidence="1">Belongs to the GHMP kinase family. GalK subfamily.</text>
</comment>
<dbReference type="Pfam" id="PF10509">
    <property type="entry name" value="GalKase_gal_bdg"/>
    <property type="match status" value="1"/>
</dbReference>
<evidence type="ECO:0000313" key="14">
    <source>
        <dbReference type="EMBL" id="ONM48129.1"/>
    </source>
</evidence>
<keyword evidence="8" id="KW-0299">Galactose metabolism</keyword>
<feature type="domain" description="GHMP kinase C-terminal" evidence="12">
    <location>
        <begin position="273"/>
        <end position="346"/>
    </location>
</feature>
<evidence type="ECO:0000256" key="2">
    <source>
        <dbReference type="ARBA" id="ARBA00022679"/>
    </source>
</evidence>
<dbReference type="SUPFAM" id="SSF54211">
    <property type="entry name" value="Ribosomal protein S5 domain 2-like"/>
    <property type="match status" value="1"/>
</dbReference>
<dbReference type="FunFam" id="3.30.70.890:FF:000001">
    <property type="entry name" value="Galactokinase"/>
    <property type="match status" value="1"/>
</dbReference>
<evidence type="ECO:0000259" key="13">
    <source>
        <dbReference type="Pfam" id="PF10509"/>
    </source>
</evidence>
<dbReference type="PRINTS" id="PR00959">
    <property type="entry name" value="MEVGALKINASE"/>
</dbReference>
<sequence>MWRAPGRVNLIGEHTDYNDGLVLPIAVPLVVTCAARPTTDGVVRVVSVQRPGERIGVPVGALTTERDRVPDWARYPVGVVAEFVRRGHRVDGVELRLDGQVPIGAGLSSSAALCCSVAVAIRDLYTTGVGDRELIDMAQAAENEYVGVPTGVLDHAASLLCTAGHALFLDVRRFRETGNAGYEHIPFDLPRHGLSLLVIDTGQPHRLADGGYARRRAECAAAADALGVAVLRDAELTDVQRLDDSVLRRRARHVVTENERVRAVADLLRGGADPRETGPLLRTGHISLRDDFDVSTPALDTAVDAALTAGAYGARMVGGGFGGSVIALVDDAAADKTGDAVRAAFARADFAEPRISRVIAAAGAVGK</sequence>
<organism evidence="14 15">
    <name type="scientific">Nocardia donostiensis</name>
    <dbReference type="NCBI Taxonomy" id="1538463"/>
    <lineage>
        <taxon>Bacteria</taxon>
        <taxon>Bacillati</taxon>
        <taxon>Actinomycetota</taxon>
        <taxon>Actinomycetes</taxon>
        <taxon>Mycobacteriales</taxon>
        <taxon>Nocardiaceae</taxon>
        <taxon>Nocardia</taxon>
    </lineage>
</organism>
<gene>
    <name evidence="14" type="ORF">B0T46_14110</name>
</gene>
<dbReference type="InterPro" id="IPR000705">
    <property type="entry name" value="Galactokinase"/>
</dbReference>
<evidence type="ECO:0000256" key="10">
    <source>
        <dbReference type="NCBIfam" id="TIGR00131"/>
    </source>
</evidence>
<dbReference type="GO" id="GO:0006012">
    <property type="term" value="P:galactose metabolic process"/>
    <property type="evidence" value="ECO:0007669"/>
    <property type="project" value="UniProtKB-UniRule"/>
</dbReference>
<dbReference type="GO" id="GO:0046872">
    <property type="term" value="F:metal ion binding"/>
    <property type="evidence" value="ECO:0007669"/>
    <property type="project" value="UniProtKB-KW"/>
</dbReference>
<dbReference type="OrthoDB" id="250531at2"/>
<dbReference type="PROSITE" id="PS00627">
    <property type="entry name" value="GHMP_KINASES_ATP"/>
    <property type="match status" value="1"/>
</dbReference>
<evidence type="ECO:0000256" key="9">
    <source>
        <dbReference type="ARBA" id="ARBA00023277"/>
    </source>
</evidence>
<dbReference type="Proteomes" id="UP000188836">
    <property type="component" value="Unassembled WGS sequence"/>
</dbReference>
<dbReference type="PIRSF" id="PIRSF000530">
    <property type="entry name" value="Galactokinase"/>
    <property type="match status" value="1"/>
</dbReference>
<keyword evidence="7" id="KW-0460">Magnesium</keyword>
<dbReference type="InterPro" id="IPR014721">
    <property type="entry name" value="Ribsml_uS5_D2-typ_fold_subgr"/>
</dbReference>
<dbReference type="InterPro" id="IPR006206">
    <property type="entry name" value="Mevalonate/galactokinase"/>
</dbReference>
<dbReference type="InterPro" id="IPR006204">
    <property type="entry name" value="GHMP_kinase_N_dom"/>
</dbReference>
<evidence type="ECO:0000256" key="1">
    <source>
        <dbReference type="ARBA" id="ARBA00006566"/>
    </source>
</evidence>
<keyword evidence="6" id="KW-0067">ATP-binding</keyword>
<evidence type="ECO:0000256" key="8">
    <source>
        <dbReference type="ARBA" id="ARBA00023144"/>
    </source>
</evidence>
<dbReference type="InterPro" id="IPR036554">
    <property type="entry name" value="GHMP_kinase_C_sf"/>
</dbReference>
<evidence type="ECO:0000313" key="15">
    <source>
        <dbReference type="Proteomes" id="UP000188836"/>
    </source>
</evidence>
<dbReference type="SUPFAM" id="SSF55060">
    <property type="entry name" value="GHMP Kinase, C-terminal domain"/>
    <property type="match status" value="1"/>
</dbReference>
<dbReference type="InterPro" id="IPR019741">
    <property type="entry name" value="Galactokinase_CS"/>
</dbReference>
<dbReference type="PRINTS" id="PR00473">
    <property type="entry name" value="GALCTOKINASE"/>
</dbReference>
<keyword evidence="5 14" id="KW-0418">Kinase</keyword>
<evidence type="ECO:0000256" key="6">
    <source>
        <dbReference type="ARBA" id="ARBA00022840"/>
    </source>
</evidence>
<evidence type="ECO:0000259" key="12">
    <source>
        <dbReference type="Pfam" id="PF08544"/>
    </source>
</evidence>
<keyword evidence="3" id="KW-0479">Metal-binding</keyword>
<dbReference type="PROSITE" id="PS00106">
    <property type="entry name" value="GALACTOKINASE"/>
    <property type="match status" value="1"/>
</dbReference>
<evidence type="ECO:0000256" key="4">
    <source>
        <dbReference type="ARBA" id="ARBA00022741"/>
    </source>
</evidence>
<dbReference type="Pfam" id="PF00288">
    <property type="entry name" value="GHMP_kinases_N"/>
    <property type="match status" value="1"/>
</dbReference>
<keyword evidence="4" id="KW-0547">Nucleotide-binding</keyword>
<dbReference type="EC" id="2.7.1.6" evidence="10"/>
<reference evidence="14 15" key="1">
    <citation type="journal article" date="2016" name="Antonie Van Leeuwenhoek">
        <title>Nocardia donostiensis sp. nov., isolated from human respiratory specimens.</title>
        <authorList>
            <person name="Ercibengoa M."/>
            <person name="Bell M."/>
            <person name="Marimon J.M."/>
            <person name="Humrighouse B."/>
            <person name="Klenk H.P."/>
            <person name="Potter G."/>
            <person name="Perez-Trallero E."/>
        </authorList>
    </citation>
    <scope>NUCLEOTIDE SEQUENCE [LARGE SCALE GENOMIC DNA]</scope>
    <source>
        <strain evidence="14 15">X1655</strain>
    </source>
</reference>
<dbReference type="STRING" id="1538463.B0T36_17275"/>
<evidence type="ECO:0000259" key="11">
    <source>
        <dbReference type="Pfam" id="PF00288"/>
    </source>
</evidence>
<evidence type="ECO:0000256" key="5">
    <source>
        <dbReference type="ARBA" id="ARBA00022777"/>
    </source>
</evidence>
<proteinExistence type="inferred from homology"/>
<dbReference type="PANTHER" id="PTHR10457">
    <property type="entry name" value="MEVALONATE KINASE/GALACTOKINASE"/>
    <property type="match status" value="1"/>
</dbReference>
<dbReference type="GO" id="GO:0004335">
    <property type="term" value="F:galactokinase activity"/>
    <property type="evidence" value="ECO:0007669"/>
    <property type="project" value="UniProtKB-UniRule"/>
</dbReference>